<feature type="region of interest" description="Disordered" evidence="1">
    <location>
        <begin position="534"/>
        <end position="580"/>
    </location>
</feature>
<feature type="non-terminal residue" evidence="2">
    <location>
        <position position="1"/>
    </location>
</feature>
<feature type="compositionally biased region" description="Polar residues" evidence="1">
    <location>
        <begin position="63"/>
        <end position="77"/>
    </location>
</feature>
<reference evidence="2 3" key="1">
    <citation type="journal article" date="2023" name="Insect Mol. Biol.">
        <title>Genome sequencing provides insights into the evolution of gene families encoding plant cell wall-degrading enzymes in longhorned beetles.</title>
        <authorList>
            <person name="Shin N.R."/>
            <person name="Okamura Y."/>
            <person name="Kirsch R."/>
            <person name="Pauchet Y."/>
        </authorList>
    </citation>
    <scope>NUCLEOTIDE SEQUENCE [LARGE SCALE GENOMIC DNA]</scope>
    <source>
        <strain evidence="2">EAD_L_NR</strain>
    </source>
</reference>
<gene>
    <name evidence="2" type="ORF">NQ315_002162</name>
</gene>
<feature type="compositionally biased region" description="Low complexity" evidence="1">
    <location>
        <begin position="277"/>
        <end position="293"/>
    </location>
</feature>
<evidence type="ECO:0000313" key="3">
    <source>
        <dbReference type="Proteomes" id="UP001159042"/>
    </source>
</evidence>
<evidence type="ECO:0000256" key="1">
    <source>
        <dbReference type="SAM" id="MobiDB-lite"/>
    </source>
</evidence>
<organism evidence="2 3">
    <name type="scientific">Exocentrus adspersus</name>
    <dbReference type="NCBI Taxonomy" id="1586481"/>
    <lineage>
        <taxon>Eukaryota</taxon>
        <taxon>Metazoa</taxon>
        <taxon>Ecdysozoa</taxon>
        <taxon>Arthropoda</taxon>
        <taxon>Hexapoda</taxon>
        <taxon>Insecta</taxon>
        <taxon>Pterygota</taxon>
        <taxon>Neoptera</taxon>
        <taxon>Endopterygota</taxon>
        <taxon>Coleoptera</taxon>
        <taxon>Polyphaga</taxon>
        <taxon>Cucujiformia</taxon>
        <taxon>Chrysomeloidea</taxon>
        <taxon>Cerambycidae</taxon>
        <taxon>Lamiinae</taxon>
        <taxon>Acanthocinini</taxon>
        <taxon>Exocentrus</taxon>
    </lineage>
</organism>
<name>A0AAV8W0Z4_9CUCU</name>
<accession>A0AAV8W0Z4</accession>
<feature type="compositionally biased region" description="Polar residues" evidence="1">
    <location>
        <begin position="220"/>
        <end position="229"/>
    </location>
</feature>
<protein>
    <submittedName>
        <fullName evidence="2">Uncharacterized protein</fullName>
    </submittedName>
</protein>
<feature type="compositionally biased region" description="Low complexity" evidence="1">
    <location>
        <begin position="253"/>
        <end position="269"/>
    </location>
</feature>
<feature type="compositionally biased region" description="Low complexity" evidence="1">
    <location>
        <begin position="180"/>
        <end position="196"/>
    </location>
</feature>
<evidence type="ECO:0000313" key="2">
    <source>
        <dbReference type="EMBL" id="KAJ8919541.1"/>
    </source>
</evidence>
<keyword evidence="3" id="KW-1185">Reference proteome</keyword>
<feature type="region of interest" description="Disordered" evidence="1">
    <location>
        <begin position="158"/>
        <end position="419"/>
    </location>
</feature>
<feature type="compositionally biased region" description="Polar residues" evidence="1">
    <location>
        <begin position="197"/>
        <end position="212"/>
    </location>
</feature>
<dbReference type="EMBL" id="JANEYG010000017">
    <property type="protein sequence ID" value="KAJ8919541.1"/>
    <property type="molecule type" value="Genomic_DNA"/>
</dbReference>
<proteinExistence type="predicted"/>
<feature type="compositionally biased region" description="Polar residues" evidence="1">
    <location>
        <begin position="167"/>
        <end position="179"/>
    </location>
</feature>
<feature type="region of interest" description="Disordered" evidence="1">
    <location>
        <begin position="443"/>
        <end position="484"/>
    </location>
</feature>
<feature type="compositionally biased region" description="Polar residues" evidence="1">
    <location>
        <begin position="455"/>
        <end position="484"/>
    </location>
</feature>
<dbReference type="Proteomes" id="UP001159042">
    <property type="component" value="Unassembled WGS sequence"/>
</dbReference>
<feature type="compositionally biased region" description="Basic and acidic residues" evidence="1">
    <location>
        <begin position="92"/>
        <end position="101"/>
    </location>
</feature>
<feature type="region of interest" description="Disordered" evidence="1">
    <location>
        <begin position="34"/>
        <end position="110"/>
    </location>
</feature>
<sequence>RKNPDQYARGPWSANPAPELVALHVDLLTEFRRRSVPFKIKKTDTTEADQPRPSPRGRGRSRFTATQEYSQLGETTKSPPEPSSRRLPSRKRIGETTERRTTRPLKTSYEVEEVVNESPIDSFRRQSKPRVLTETHFESVHAPKRKLIDPVQAVTEAPVEDLVRPAESNTEVPETSSAQTDATNDLTAVDDVADTTFKTNSLDVSSEISRTNEITKEFTKTQPITTPRPTESRRGQNGARRSNIRSRTSSVDETATQTAARSRSRSVTRPTRRPEETATQAQAQAAVPRATQRGSRRRPESSTPLAEAASRKGPSVFVAEETQEISRVRPGRRIGPSAAPERITLDLPGRDVTRKRTSIPAAATTSRNGDDPRKRNSSRFQSRNLESSSGRSGSRSRSRNVIPSIDEYSTASSKGRFRARDFPPIIDEQKLEVLPLFETEPKTVAPVAKPRSGSRARTINHSQETIQTSATENDVNFTPKANETPTFSVSRTVNVETRTETSTKRKPVTRRPVVKESVIAEVSEVTSKRTVTRRLKTKVKAGPKGSSGQNVNRGKKKSEVGLVDAKKSEGSSEEIDESDNYPEPFKALIQAKKGNKKVMVLILLLVNVLIS</sequence>
<comment type="caution">
    <text evidence="2">The sequence shown here is derived from an EMBL/GenBank/DDBJ whole genome shotgun (WGS) entry which is preliminary data.</text>
</comment>
<dbReference type="AlphaFoldDB" id="A0AAV8W0Z4"/>
<feature type="compositionally biased region" description="Acidic residues" evidence="1">
    <location>
        <begin position="571"/>
        <end position="580"/>
    </location>
</feature>